<reference evidence="1" key="1">
    <citation type="submission" date="2019-08" db="EMBL/GenBank/DDBJ databases">
        <authorList>
            <person name="Kucharzyk K."/>
            <person name="Murdoch R.W."/>
            <person name="Higgins S."/>
            <person name="Loffler F."/>
        </authorList>
    </citation>
    <scope>NUCLEOTIDE SEQUENCE</scope>
</reference>
<comment type="caution">
    <text evidence="1">The sequence shown here is derived from an EMBL/GenBank/DDBJ whole genome shotgun (WGS) entry which is preliminary data.</text>
</comment>
<dbReference type="AlphaFoldDB" id="A0A645HTH9"/>
<accession>A0A645HTH9</accession>
<name>A0A645HTH9_9ZZZZ</name>
<gene>
    <name evidence="1" type="ORF">SDC9_189431</name>
</gene>
<evidence type="ECO:0000313" key="1">
    <source>
        <dbReference type="EMBL" id="MPN41876.1"/>
    </source>
</evidence>
<sequence>MDAGAGIALAAGANNLQILNLVAVLKRNVIHLTITTHVHFHALRQGVDHGDPYAVQAAGELIVLVRELAARVQPTEDQFNRRNTLFRVNVHGHAATVVDNFQRLIGM</sequence>
<organism evidence="1">
    <name type="scientific">bioreactor metagenome</name>
    <dbReference type="NCBI Taxonomy" id="1076179"/>
    <lineage>
        <taxon>unclassified sequences</taxon>
        <taxon>metagenomes</taxon>
        <taxon>ecological metagenomes</taxon>
    </lineage>
</organism>
<protein>
    <submittedName>
        <fullName evidence="1">Uncharacterized protein</fullName>
    </submittedName>
</protein>
<dbReference type="EMBL" id="VSSQ01099214">
    <property type="protein sequence ID" value="MPN41876.1"/>
    <property type="molecule type" value="Genomic_DNA"/>
</dbReference>
<proteinExistence type="predicted"/>